<proteinExistence type="predicted"/>
<dbReference type="GO" id="GO:0016757">
    <property type="term" value="F:glycosyltransferase activity"/>
    <property type="evidence" value="ECO:0007669"/>
    <property type="project" value="InterPro"/>
</dbReference>
<feature type="domain" description="Glycosyl transferase family 1" evidence="1">
    <location>
        <begin position="259"/>
        <end position="397"/>
    </location>
</feature>
<dbReference type="Gene3D" id="3.40.50.2000">
    <property type="entry name" value="Glycogen Phosphorylase B"/>
    <property type="match status" value="2"/>
</dbReference>
<dbReference type="Pfam" id="PF00534">
    <property type="entry name" value="Glycos_transf_1"/>
    <property type="match status" value="1"/>
</dbReference>
<gene>
    <name evidence="3" type="ORF">MNBD_GAMMA26-803</name>
</gene>
<evidence type="ECO:0008006" key="4">
    <source>
        <dbReference type="Google" id="ProtNLM"/>
    </source>
</evidence>
<feature type="domain" description="Glycosyltransferase subfamily 4-like N-terminal" evidence="2">
    <location>
        <begin position="20"/>
        <end position="224"/>
    </location>
</feature>
<accession>A0A3B1BWV4</accession>
<dbReference type="InterPro" id="IPR050194">
    <property type="entry name" value="Glycosyltransferase_grp1"/>
</dbReference>
<sequence>MDDMHSSVSAIQISYSDTNGGAARAAFRLHRAFRDTIVDSRMLVQQRQHDDPSIIGPQGKLRAGLGLLRASLSGLPALLKNTSDPTLHSYGWLPSGRDRLINGMGVDVVNLHWVGWDMLSITEIAKIKKPLVWTLHDMWAFCGTEHYAPDTSEARWRLGYTKENRDAEVQGLDLGRLAWQRKRNNWRHSFQIVTPSNWLANCVKNSALMHDWPIEVIPNPLDIDVFKPIDRNFACEALNLPSSRKYVLFGAIGGGKDLRKGFDLLQHALLQLAETWPHELSCIVCGQSEPLDVPDIGFPIIWMGHVHDDWSLALLYNVADVVAVPSRQENLPQMATEAMACGVPVVAFNTTGLPDVVDHKKNGYLAISFDSSDLALGIEWVLEDDNRRCHLGEQARHKAVENWAHPVVAARYRALYESLLTLESEAKGY</sequence>
<evidence type="ECO:0000259" key="2">
    <source>
        <dbReference type="Pfam" id="PF13439"/>
    </source>
</evidence>
<evidence type="ECO:0000259" key="1">
    <source>
        <dbReference type="Pfam" id="PF00534"/>
    </source>
</evidence>
<reference evidence="3" key="1">
    <citation type="submission" date="2018-06" db="EMBL/GenBank/DDBJ databases">
        <authorList>
            <person name="Zhirakovskaya E."/>
        </authorList>
    </citation>
    <scope>NUCLEOTIDE SEQUENCE</scope>
</reference>
<evidence type="ECO:0000313" key="3">
    <source>
        <dbReference type="EMBL" id="VAX10885.1"/>
    </source>
</evidence>
<dbReference type="EMBL" id="UOFX01000078">
    <property type="protein sequence ID" value="VAX10885.1"/>
    <property type="molecule type" value="Genomic_DNA"/>
</dbReference>
<dbReference type="InterPro" id="IPR001296">
    <property type="entry name" value="Glyco_trans_1"/>
</dbReference>
<dbReference type="AlphaFoldDB" id="A0A3B1BWV4"/>
<dbReference type="SUPFAM" id="SSF53756">
    <property type="entry name" value="UDP-Glycosyltransferase/glycogen phosphorylase"/>
    <property type="match status" value="1"/>
</dbReference>
<dbReference type="PANTHER" id="PTHR45947">
    <property type="entry name" value="SULFOQUINOVOSYL TRANSFERASE SQD2"/>
    <property type="match status" value="1"/>
</dbReference>
<dbReference type="Pfam" id="PF13439">
    <property type="entry name" value="Glyco_transf_4"/>
    <property type="match status" value="1"/>
</dbReference>
<name>A0A3B1BWV4_9ZZZZ</name>
<dbReference type="PANTHER" id="PTHR45947:SF3">
    <property type="entry name" value="SULFOQUINOVOSYL TRANSFERASE SQD2"/>
    <property type="match status" value="1"/>
</dbReference>
<organism evidence="3">
    <name type="scientific">hydrothermal vent metagenome</name>
    <dbReference type="NCBI Taxonomy" id="652676"/>
    <lineage>
        <taxon>unclassified sequences</taxon>
        <taxon>metagenomes</taxon>
        <taxon>ecological metagenomes</taxon>
    </lineage>
</organism>
<dbReference type="InterPro" id="IPR028098">
    <property type="entry name" value="Glyco_trans_4-like_N"/>
</dbReference>
<protein>
    <recommendedName>
        <fullName evidence="4">Glycosyltransferase</fullName>
    </recommendedName>
</protein>